<keyword evidence="2" id="KW-1185">Reference proteome</keyword>
<proteinExistence type="predicted"/>
<reference evidence="1 2" key="1">
    <citation type="journal article" date="2004" name="Science">
        <title>A predator unmasked: life cycle of Bdellovibrio bacteriovorus from a genomic perspective.</title>
        <authorList>
            <person name="Rendulic S."/>
            <person name="Jagtap P."/>
            <person name="Rosinus A."/>
            <person name="Eppinger M."/>
            <person name="Baar C."/>
            <person name="Lanz C."/>
            <person name="Keller H."/>
            <person name="Lambert C."/>
            <person name="Evans K.J."/>
            <person name="Goesmann A."/>
            <person name="Meyer F."/>
            <person name="Sockett R.E."/>
            <person name="Schuster S.C."/>
        </authorList>
    </citation>
    <scope>NUCLEOTIDE SEQUENCE [LARGE SCALE GENOMIC DNA]</scope>
    <source>
        <strain evidence="2">ATCC 15356 / DSM 50701 / NCIMB 9529 / HD100</strain>
    </source>
</reference>
<dbReference type="KEGG" id="bba:Bd3363"/>
<evidence type="ECO:0000313" key="2">
    <source>
        <dbReference type="Proteomes" id="UP000008080"/>
    </source>
</evidence>
<protein>
    <submittedName>
        <fullName evidence="1">Uncharacterized protein</fullName>
    </submittedName>
</protein>
<accession>Q6MI17</accession>
<name>Q6MI17_BDEBA</name>
<dbReference type="EMBL" id="BX842655">
    <property type="protein sequence ID" value="CAE78165.1"/>
    <property type="molecule type" value="Genomic_DNA"/>
</dbReference>
<dbReference type="GeneID" id="93014713"/>
<gene>
    <name evidence="1" type="ordered locus">Bd3363</name>
</gene>
<evidence type="ECO:0000313" key="1">
    <source>
        <dbReference type="EMBL" id="CAE78165.1"/>
    </source>
</evidence>
<sequence length="45" mass="5085">MITKLEATQKELFYEKLFLDLPEEILLVTPETLVVPGVPAAKDIK</sequence>
<dbReference type="Proteomes" id="UP000008080">
    <property type="component" value="Chromosome"/>
</dbReference>
<dbReference type="HOGENOM" id="CLU_3196580_0_0_7"/>
<dbReference type="STRING" id="264462.Bd3363"/>
<dbReference type="RefSeq" id="WP_011165703.1">
    <property type="nucleotide sequence ID" value="NC_005363.1"/>
</dbReference>
<dbReference type="AlphaFoldDB" id="Q6MI17"/>
<organism evidence="1 2">
    <name type="scientific">Bdellovibrio bacteriovorus (strain ATCC 15356 / DSM 50701 / NCIMB 9529 / HD100)</name>
    <dbReference type="NCBI Taxonomy" id="264462"/>
    <lineage>
        <taxon>Bacteria</taxon>
        <taxon>Pseudomonadati</taxon>
        <taxon>Bdellovibrionota</taxon>
        <taxon>Bdellovibrionia</taxon>
        <taxon>Bdellovibrionales</taxon>
        <taxon>Pseudobdellovibrionaceae</taxon>
        <taxon>Bdellovibrio</taxon>
    </lineage>
</organism>